<evidence type="ECO:0000313" key="1">
    <source>
        <dbReference type="EMBL" id="KAJ7410986.1"/>
    </source>
</evidence>
<dbReference type="PANTHER" id="PTHR33332">
    <property type="entry name" value="REVERSE TRANSCRIPTASE DOMAIN-CONTAINING PROTEIN"/>
    <property type="match status" value="1"/>
</dbReference>
<dbReference type="EMBL" id="WHWB01034370">
    <property type="protein sequence ID" value="KAJ7410986.1"/>
    <property type="molecule type" value="Genomic_DNA"/>
</dbReference>
<organism evidence="1 2">
    <name type="scientific">Willisornis vidua</name>
    <name type="common">Xingu scale-backed antbird</name>
    <dbReference type="NCBI Taxonomy" id="1566151"/>
    <lineage>
        <taxon>Eukaryota</taxon>
        <taxon>Metazoa</taxon>
        <taxon>Chordata</taxon>
        <taxon>Craniata</taxon>
        <taxon>Vertebrata</taxon>
        <taxon>Euteleostomi</taxon>
        <taxon>Archelosauria</taxon>
        <taxon>Archosauria</taxon>
        <taxon>Dinosauria</taxon>
        <taxon>Saurischia</taxon>
        <taxon>Theropoda</taxon>
        <taxon>Coelurosauria</taxon>
        <taxon>Aves</taxon>
        <taxon>Neognathae</taxon>
        <taxon>Neoaves</taxon>
        <taxon>Telluraves</taxon>
        <taxon>Australaves</taxon>
        <taxon>Passeriformes</taxon>
        <taxon>Thamnophilidae</taxon>
        <taxon>Willisornis</taxon>
    </lineage>
</organism>
<accession>A0ABQ9D3C2</accession>
<protein>
    <submittedName>
        <fullName evidence="1">Rna-directed dna polymerase from mobile element jockey-like</fullName>
    </submittedName>
</protein>
<comment type="caution">
    <text evidence="1">The sequence shown here is derived from an EMBL/GenBank/DDBJ whole genome shotgun (WGS) entry which is preliminary data.</text>
</comment>
<sequence>MYLGWNNPILLYSFDIAKWLESRFTVFDIFAGNINSGIECTTSKFGDNTKLCGVVNMLEVKDAIQREHRLERWACADEFHFMKFNKPKCKALHLDRTNPKHEYILGGEWIGSSPKEKILGMLVM</sequence>
<keyword evidence="2" id="KW-1185">Reference proteome</keyword>
<name>A0ABQ9D3C2_9PASS</name>
<gene>
    <name evidence="1" type="ORF">WISP_105216</name>
</gene>
<reference evidence="1" key="1">
    <citation type="submission" date="2019-10" db="EMBL/GenBank/DDBJ databases">
        <authorList>
            <person name="Soares A.E.R."/>
            <person name="Aleixo A."/>
            <person name="Schneider P."/>
            <person name="Miyaki C.Y."/>
            <person name="Schneider M.P."/>
            <person name="Mello C."/>
            <person name="Vasconcelos A.T.R."/>
        </authorList>
    </citation>
    <scope>NUCLEOTIDE SEQUENCE</scope>
    <source>
        <tissue evidence="1">Muscle</tissue>
    </source>
</reference>
<dbReference type="Proteomes" id="UP001145742">
    <property type="component" value="Unassembled WGS sequence"/>
</dbReference>
<proteinExistence type="predicted"/>
<evidence type="ECO:0000313" key="2">
    <source>
        <dbReference type="Proteomes" id="UP001145742"/>
    </source>
</evidence>